<dbReference type="AlphaFoldDB" id="A0A225UQ05"/>
<dbReference type="OrthoDB" id="115980at2759"/>
<protein>
    <submittedName>
        <fullName evidence="1">Uncharacterized protein</fullName>
    </submittedName>
</protein>
<comment type="caution">
    <text evidence="1">The sequence shown here is derived from an EMBL/GenBank/DDBJ whole genome shotgun (WGS) entry which is preliminary data.</text>
</comment>
<reference evidence="2" key="1">
    <citation type="submission" date="2017-03" db="EMBL/GenBank/DDBJ databases">
        <title>Phytopthora megakarya and P. palmivora, two closely related causual agents of cacao black pod achieved similar genome size and gene model numbers by different mechanisms.</title>
        <authorList>
            <person name="Ali S."/>
            <person name="Shao J."/>
            <person name="Larry D.J."/>
            <person name="Kronmiller B."/>
            <person name="Shen D."/>
            <person name="Strem M.D."/>
            <person name="Melnick R.L."/>
            <person name="Guiltinan M.J."/>
            <person name="Tyler B.M."/>
            <person name="Meinhardt L.W."/>
            <person name="Bailey B.A."/>
        </authorList>
    </citation>
    <scope>NUCLEOTIDE SEQUENCE [LARGE SCALE GENOMIC DNA]</scope>
    <source>
        <strain evidence="2">zdho120</strain>
    </source>
</reference>
<name>A0A225UQ05_9STRA</name>
<dbReference type="Proteomes" id="UP000198211">
    <property type="component" value="Unassembled WGS sequence"/>
</dbReference>
<gene>
    <name evidence="1" type="ORF">PHMEG_00034983</name>
</gene>
<accession>A0A225UQ05</accession>
<organism evidence="1 2">
    <name type="scientific">Phytophthora megakarya</name>
    <dbReference type="NCBI Taxonomy" id="4795"/>
    <lineage>
        <taxon>Eukaryota</taxon>
        <taxon>Sar</taxon>
        <taxon>Stramenopiles</taxon>
        <taxon>Oomycota</taxon>
        <taxon>Peronosporomycetes</taxon>
        <taxon>Peronosporales</taxon>
        <taxon>Peronosporaceae</taxon>
        <taxon>Phytophthora</taxon>
    </lineage>
</organism>
<evidence type="ECO:0000313" key="2">
    <source>
        <dbReference type="Proteomes" id="UP000198211"/>
    </source>
</evidence>
<evidence type="ECO:0000313" key="1">
    <source>
        <dbReference type="EMBL" id="OWY95103.1"/>
    </source>
</evidence>
<proteinExistence type="predicted"/>
<dbReference type="EMBL" id="NBNE01013411">
    <property type="protein sequence ID" value="OWY95103.1"/>
    <property type="molecule type" value="Genomic_DNA"/>
</dbReference>
<sequence length="191" mass="21207">MTTSASHARGFAACEGIHRAILTAAMKNYISDMNETGLPPIHIWSNFRRYSGAPPLNGVSTYQQVARCVKHLRLKHGDRNSVESLKALVREFPRCSGIDAEKAFIFGPTIDNEGYPRIGTGEDDNSLILGVTTISLLEKMKTLQQECMFSLFHINATIELSGIGYPVITCGFSDRSRKYHLTVMFISAYSQ</sequence>
<keyword evidence="2" id="KW-1185">Reference proteome</keyword>